<gene>
    <name evidence="2" type="ORF">H7849_20380</name>
</gene>
<feature type="signal peptide" evidence="1">
    <location>
        <begin position="1"/>
        <end position="27"/>
    </location>
</feature>
<dbReference type="EMBL" id="CP060394">
    <property type="protein sequence ID" value="QNI31409.1"/>
    <property type="molecule type" value="Genomic_DNA"/>
</dbReference>
<name>A0A7G8BFT9_9BACT</name>
<accession>A0A7G8BFT9</accession>
<keyword evidence="1" id="KW-0732">Signal</keyword>
<evidence type="ECO:0000313" key="2">
    <source>
        <dbReference type="EMBL" id="QNI31409.1"/>
    </source>
</evidence>
<reference evidence="2 3" key="1">
    <citation type="submission" date="2020-08" db="EMBL/GenBank/DDBJ databases">
        <title>Edaphobacter telluris sp. nov. and Acidobacterium dinghuensis sp. nov., two acidobacteria isolated from forest soil.</title>
        <authorList>
            <person name="Fu J."/>
            <person name="Qiu L."/>
        </authorList>
    </citation>
    <scope>NUCLEOTIDE SEQUENCE [LARGE SCALE GENOMIC DNA]</scope>
    <source>
        <strain evidence="2">4Y35</strain>
    </source>
</reference>
<evidence type="ECO:0000313" key="3">
    <source>
        <dbReference type="Proteomes" id="UP000515312"/>
    </source>
</evidence>
<protein>
    <submittedName>
        <fullName evidence="2">Uncharacterized protein</fullName>
    </submittedName>
</protein>
<organism evidence="2 3">
    <name type="scientific">Alloacidobacterium dinghuense</name>
    <dbReference type="NCBI Taxonomy" id="2763107"/>
    <lineage>
        <taxon>Bacteria</taxon>
        <taxon>Pseudomonadati</taxon>
        <taxon>Acidobacteriota</taxon>
        <taxon>Terriglobia</taxon>
        <taxon>Terriglobales</taxon>
        <taxon>Acidobacteriaceae</taxon>
        <taxon>Alloacidobacterium</taxon>
    </lineage>
</organism>
<keyword evidence="3" id="KW-1185">Reference proteome</keyword>
<sequence>MQSILHRIAIAPAVIMVATLAASPAIAETTGIKVPFGFEVAGKTFPAGDYSIRRDNRDGFVTLASKESSQSFTSIIGPGSPSPLEYKIALKFDLVGQTHLLQSIQYGTMITSKLDKKALESERELGPVAHSGGR</sequence>
<evidence type="ECO:0000256" key="1">
    <source>
        <dbReference type="SAM" id="SignalP"/>
    </source>
</evidence>
<dbReference type="RefSeq" id="WP_186742022.1">
    <property type="nucleotide sequence ID" value="NZ_CP060394.1"/>
</dbReference>
<feature type="chain" id="PRO_5028981815" evidence="1">
    <location>
        <begin position="28"/>
        <end position="134"/>
    </location>
</feature>
<dbReference type="KEGG" id="adin:H7849_20380"/>
<dbReference type="Proteomes" id="UP000515312">
    <property type="component" value="Chromosome"/>
</dbReference>
<dbReference type="AlphaFoldDB" id="A0A7G8BFT9"/>
<proteinExistence type="predicted"/>